<evidence type="ECO:0000313" key="1">
    <source>
        <dbReference type="Proteomes" id="UP000887565"/>
    </source>
</evidence>
<reference evidence="2" key="1">
    <citation type="submission" date="2022-11" db="UniProtKB">
        <authorList>
            <consortium name="WormBaseParasite"/>
        </authorList>
    </citation>
    <scope>IDENTIFICATION</scope>
</reference>
<accession>A0A915HPC3</accession>
<sequence>MSVVAACRSAAALPYTESPRFPFPLVAVRRTHSLTPEPVPQGRKDESFLCAAEKDTLRMRPGCIQDATRMRIFEDNG</sequence>
<dbReference type="WBParaSite" id="nRc.2.0.1.t03202-RA">
    <property type="protein sequence ID" value="nRc.2.0.1.t03202-RA"/>
    <property type="gene ID" value="nRc.2.0.1.g03202"/>
</dbReference>
<organism evidence="1 2">
    <name type="scientific">Romanomermis culicivorax</name>
    <name type="common">Nematode worm</name>
    <dbReference type="NCBI Taxonomy" id="13658"/>
    <lineage>
        <taxon>Eukaryota</taxon>
        <taxon>Metazoa</taxon>
        <taxon>Ecdysozoa</taxon>
        <taxon>Nematoda</taxon>
        <taxon>Enoplea</taxon>
        <taxon>Dorylaimia</taxon>
        <taxon>Mermithida</taxon>
        <taxon>Mermithoidea</taxon>
        <taxon>Mermithidae</taxon>
        <taxon>Romanomermis</taxon>
    </lineage>
</organism>
<proteinExistence type="predicted"/>
<name>A0A915HPC3_ROMCU</name>
<dbReference type="Proteomes" id="UP000887565">
    <property type="component" value="Unplaced"/>
</dbReference>
<evidence type="ECO:0000313" key="2">
    <source>
        <dbReference type="WBParaSite" id="nRc.2.0.1.t03202-RA"/>
    </source>
</evidence>
<dbReference type="AlphaFoldDB" id="A0A915HPC3"/>
<keyword evidence="1" id="KW-1185">Reference proteome</keyword>
<protein>
    <submittedName>
        <fullName evidence="2">Uncharacterized protein</fullName>
    </submittedName>
</protein>